<dbReference type="OrthoDB" id="8593533at2"/>
<evidence type="ECO:0000313" key="1">
    <source>
        <dbReference type="EMBL" id="SMG15974.1"/>
    </source>
</evidence>
<protein>
    <submittedName>
        <fullName evidence="1">Ring-1,2-phenylacetyl-CoA epoxidase subunit PaaB</fullName>
    </submittedName>
</protein>
<reference evidence="2" key="1">
    <citation type="submission" date="2017-04" db="EMBL/GenBank/DDBJ databases">
        <authorList>
            <person name="Varghese N."/>
            <person name="Submissions S."/>
        </authorList>
    </citation>
    <scope>NUCLEOTIDE SEQUENCE [LARGE SCALE GENOMIC DNA]</scope>
    <source>
        <strain evidence="2">DSM 4125</strain>
    </source>
</reference>
<dbReference type="Pfam" id="PF06243">
    <property type="entry name" value="PaaB"/>
    <property type="match status" value="2"/>
</dbReference>
<dbReference type="InterPro" id="IPR038693">
    <property type="entry name" value="PaaB_sf"/>
</dbReference>
<gene>
    <name evidence="1" type="ORF">SAMN05661096_00821</name>
</gene>
<dbReference type="RefSeq" id="WP_085515795.1">
    <property type="nucleotide sequence ID" value="NZ_FXAW01000001.1"/>
</dbReference>
<dbReference type="EMBL" id="FXAW01000001">
    <property type="protein sequence ID" value="SMG15974.1"/>
    <property type="molecule type" value="Genomic_DNA"/>
</dbReference>
<organism evidence="1 2">
    <name type="scientific">Marivirga sericea</name>
    <dbReference type="NCBI Taxonomy" id="1028"/>
    <lineage>
        <taxon>Bacteria</taxon>
        <taxon>Pseudomonadati</taxon>
        <taxon>Bacteroidota</taxon>
        <taxon>Cytophagia</taxon>
        <taxon>Cytophagales</taxon>
        <taxon>Marivirgaceae</taxon>
        <taxon>Marivirga</taxon>
    </lineage>
</organism>
<dbReference type="Proteomes" id="UP000193804">
    <property type="component" value="Unassembled WGS sequence"/>
</dbReference>
<dbReference type="STRING" id="1028.SAMN05661096_00821"/>
<sequence length="213" mass="24624">MSDFLNSLDPRINRLNIPAEFGTSFPSKESKDQFVTFEVFVQPKENKPYQHEGIVHAPTIDMAFLFAKEQFSRRGMSCAGVWVVNTKNIQVSPITENSEDIYDFIHEEIMEGAVKGDAEEYEIFHLKKRGKQHIHLGKLEATCVEDALFKAKGEFQEENPVLNIWVAKSEHFLKIEGADFADIWETLPEKKYRDAMDYKATEKIKRFKAEQNT</sequence>
<dbReference type="AlphaFoldDB" id="A0A1X7INI2"/>
<dbReference type="InterPro" id="IPR009359">
    <property type="entry name" value="PaaB"/>
</dbReference>
<dbReference type="Gene3D" id="3.10.20.520">
    <property type="entry name" value="Phenylacetic acid degradation B"/>
    <property type="match status" value="2"/>
</dbReference>
<proteinExistence type="predicted"/>
<accession>A0A1X7INI2</accession>
<keyword evidence="2" id="KW-1185">Reference proteome</keyword>
<evidence type="ECO:0000313" key="2">
    <source>
        <dbReference type="Proteomes" id="UP000193804"/>
    </source>
</evidence>
<name>A0A1X7INI2_9BACT</name>